<evidence type="ECO:0000256" key="1">
    <source>
        <dbReference type="ARBA" id="ARBA00022670"/>
    </source>
</evidence>
<comment type="caution">
    <text evidence="5">The sequence shown here is derived from an EMBL/GenBank/DDBJ whole genome shotgun (WGS) entry which is preliminary data.</text>
</comment>
<keyword evidence="1" id="KW-0645">Protease</keyword>
<dbReference type="SUPFAM" id="SSF53474">
    <property type="entry name" value="alpha/beta-Hydrolases"/>
    <property type="match status" value="1"/>
</dbReference>
<evidence type="ECO:0000313" key="5">
    <source>
        <dbReference type="EMBL" id="NEB70396.1"/>
    </source>
</evidence>
<dbReference type="GO" id="GO:0004177">
    <property type="term" value="F:aminopeptidase activity"/>
    <property type="evidence" value="ECO:0007669"/>
    <property type="project" value="UniProtKB-KW"/>
</dbReference>
<name>A0A6N9VCC0_STRMI</name>
<evidence type="ECO:0000313" key="6">
    <source>
        <dbReference type="Proteomes" id="UP000471648"/>
    </source>
</evidence>
<feature type="signal peptide" evidence="4">
    <location>
        <begin position="1"/>
        <end position="20"/>
    </location>
</feature>
<dbReference type="Gene3D" id="3.40.50.1820">
    <property type="entry name" value="alpha/beta hydrolase"/>
    <property type="match status" value="1"/>
</dbReference>
<dbReference type="PANTHER" id="PTHR11010">
    <property type="entry name" value="PROTEASE S28 PRO-X CARBOXYPEPTIDASE-RELATED"/>
    <property type="match status" value="1"/>
</dbReference>
<evidence type="ECO:0000256" key="4">
    <source>
        <dbReference type="SAM" id="SignalP"/>
    </source>
</evidence>
<sequence>MRKALTGVLSLAVLIGTLGAAGASAGAATAAEPDAKRSGLAAVRGGEAGNEDIKDRILAIPGMSLIEEKPYAGYRYFVLKYTQPVDHRRPSRGTFQQRITVLHKDTARPTVFATSGYNVSTNPSRSEPTQIIDGNQVSLEYRFFTPSRPAPADWTKLDIWQAASDQHRVFTALKKVYPKKWLATGGSKGGMTATYFERFYPKDMDGVVAYVAPNDVDDREDSAYDRFFRNVGTKECRDKLQAVQREALIRRAPLQKRFEEYAAANGLTFTTLGSLDRAYEAAVMDYVFGFWQYSLLADCTEIPADAKNATDDAIWDSVDGISGFSFYSDQDLETYTPYYYQAGTQLGSPDIRQPWLGNLSRYGYQAPRSFVPRSIPMKFDRGAMRDVDSWVRNNARQMLYVYGENDPWSAEPFRLGRGAKDSYVYTVPGGNHGARVSGLPEDRRAKATAAILRWAGVAPAAVQADPAKAKPLAKFDTKLDQLNGEVERGEGILRP</sequence>
<dbReference type="GO" id="GO:0008239">
    <property type="term" value="F:dipeptidyl-peptidase activity"/>
    <property type="evidence" value="ECO:0007669"/>
    <property type="project" value="TreeGrafter"/>
</dbReference>
<dbReference type="EMBL" id="JAAGME010001049">
    <property type="protein sequence ID" value="NEB70396.1"/>
    <property type="molecule type" value="Genomic_DNA"/>
</dbReference>
<keyword evidence="5" id="KW-0031">Aminopeptidase</keyword>
<evidence type="ECO:0000256" key="2">
    <source>
        <dbReference type="ARBA" id="ARBA00022729"/>
    </source>
</evidence>
<evidence type="ECO:0000256" key="3">
    <source>
        <dbReference type="ARBA" id="ARBA00022801"/>
    </source>
</evidence>
<dbReference type="GO" id="GO:0006508">
    <property type="term" value="P:proteolysis"/>
    <property type="evidence" value="ECO:0007669"/>
    <property type="project" value="UniProtKB-KW"/>
</dbReference>
<keyword evidence="2 4" id="KW-0732">Signal</keyword>
<feature type="chain" id="PRO_5039012946" evidence="4">
    <location>
        <begin position="21"/>
        <end position="495"/>
    </location>
</feature>
<dbReference type="InterPro" id="IPR029058">
    <property type="entry name" value="AB_hydrolase_fold"/>
</dbReference>
<gene>
    <name evidence="5" type="ORF">G3I39_25545</name>
</gene>
<dbReference type="AlphaFoldDB" id="A0A6N9VCC0"/>
<dbReference type="RefSeq" id="WP_164358261.1">
    <property type="nucleotide sequence ID" value="NZ_JAAGME010001049.1"/>
</dbReference>
<dbReference type="Pfam" id="PF05576">
    <property type="entry name" value="Peptidase_S37"/>
    <property type="match status" value="1"/>
</dbReference>
<proteinExistence type="predicted"/>
<dbReference type="InterPro" id="IPR008761">
    <property type="entry name" value="Peptidase_S37"/>
</dbReference>
<dbReference type="PANTHER" id="PTHR11010:SF38">
    <property type="entry name" value="LYSOSOMAL PRO-X CARBOXYPEPTIDASE"/>
    <property type="match status" value="1"/>
</dbReference>
<accession>A0A6N9VCC0</accession>
<reference evidence="5 6" key="1">
    <citation type="submission" date="2020-01" db="EMBL/GenBank/DDBJ databases">
        <title>Insect and environment-associated Actinomycetes.</title>
        <authorList>
            <person name="Currrie C."/>
            <person name="Chevrette M."/>
            <person name="Carlson C."/>
            <person name="Stubbendieck R."/>
            <person name="Wendt-Pienkowski E."/>
        </authorList>
    </citation>
    <scope>NUCLEOTIDE SEQUENCE [LARGE SCALE GENOMIC DNA]</scope>
    <source>
        <strain evidence="5 6">SID14438</strain>
    </source>
</reference>
<organism evidence="5 6">
    <name type="scientific">Streptomyces microflavus</name>
    <name type="common">Streptomyces lipmanii</name>
    <dbReference type="NCBI Taxonomy" id="1919"/>
    <lineage>
        <taxon>Bacteria</taxon>
        <taxon>Bacillati</taxon>
        <taxon>Actinomycetota</taxon>
        <taxon>Actinomycetes</taxon>
        <taxon>Kitasatosporales</taxon>
        <taxon>Streptomycetaceae</taxon>
        <taxon>Streptomyces</taxon>
    </lineage>
</organism>
<keyword evidence="3" id="KW-0378">Hydrolase</keyword>
<protein>
    <submittedName>
        <fullName evidence="5">Aminopeptidase</fullName>
    </submittedName>
</protein>
<dbReference type="Proteomes" id="UP000471648">
    <property type="component" value="Unassembled WGS sequence"/>
</dbReference>